<keyword evidence="5" id="KW-0325">Glycoprotein</keyword>
<name>A0A5B6UML6_9ROSI</name>
<dbReference type="EMBL" id="SMMG02000010">
    <property type="protein sequence ID" value="KAA3458593.1"/>
    <property type="molecule type" value="Genomic_DNA"/>
</dbReference>
<comment type="caution">
    <text evidence="7">The sequence shown here is derived from an EMBL/GenBank/DDBJ whole genome shotgun (WGS) entry which is preliminary data.</text>
</comment>
<keyword evidence="2" id="KW-0645">Protease</keyword>
<keyword evidence="3 6" id="KW-0732">Signal</keyword>
<evidence type="ECO:0000256" key="3">
    <source>
        <dbReference type="ARBA" id="ARBA00022729"/>
    </source>
</evidence>
<keyword evidence="4" id="KW-0378">Hydrolase</keyword>
<accession>A0A5B6UML6</accession>
<organism evidence="7 8">
    <name type="scientific">Gossypium australe</name>
    <dbReference type="NCBI Taxonomy" id="47621"/>
    <lineage>
        <taxon>Eukaryota</taxon>
        <taxon>Viridiplantae</taxon>
        <taxon>Streptophyta</taxon>
        <taxon>Embryophyta</taxon>
        <taxon>Tracheophyta</taxon>
        <taxon>Spermatophyta</taxon>
        <taxon>Magnoliopsida</taxon>
        <taxon>eudicotyledons</taxon>
        <taxon>Gunneridae</taxon>
        <taxon>Pentapetalae</taxon>
        <taxon>rosids</taxon>
        <taxon>malvids</taxon>
        <taxon>Malvales</taxon>
        <taxon>Malvaceae</taxon>
        <taxon>Malvoideae</taxon>
        <taxon>Gossypium</taxon>
    </lineage>
</organism>
<dbReference type="GO" id="GO:0070008">
    <property type="term" value="F:serine-type exopeptidase activity"/>
    <property type="evidence" value="ECO:0007669"/>
    <property type="project" value="InterPro"/>
</dbReference>
<keyword evidence="8" id="KW-1185">Reference proteome</keyword>
<dbReference type="Proteomes" id="UP000325315">
    <property type="component" value="Unassembled WGS sequence"/>
</dbReference>
<evidence type="ECO:0000313" key="7">
    <source>
        <dbReference type="EMBL" id="KAA3458593.1"/>
    </source>
</evidence>
<protein>
    <submittedName>
        <fullName evidence="7">Lysosomal Pro-X carboxypeptidase</fullName>
    </submittedName>
</protein>
<dbReference type="AlphaFoldDB" id="A0A5B6UML6"/>
<evidence type="ECO:0000256" key="6">
    <source>
        <dbReference type="SAM" id="SignalP"/>
    </source>
</evidence>
<proteinExistence type="inferred from homology"/>
<sequence>MIFAMDSLVEWLLFLVVFLSISISSSSAGRIGIPRGAAVLKKHHLPLKRAFSGDLHTYFYTQTLDHFNYKPESYATFQQRYVINYKYWGGGAVSAPIFVCLGAEQALETDLQTIGFLDDNAARFNALILYIEHRYYGESVPFGSREEAFRNAYRMGYLNSAQALADYAEIIADIKNNLQASHSPVIVIGASYGGMLASWFRLKYPHLALGALASSAPVLYFDNITPSDAFYSIITKSFRVLIRNERELLPNYTKIMVCNRFICFSTLGSFCPQLQIQNLLVCPLNSASELKKELESIYVEASQFNQPAYLVNRVCAAIDETQTDDILFKIFAAVVAFNGNNRCYINPPTPESQTVTGWKWQTCSEMVIPIGVGENTMFQPNPFDLNTFINDCIRTYSVAPRPHWITSYYGGNDFNFILQKFGSNIIFSNGLRDPFSAGGVLEHISKSIRAVTTTYGSHCLDLLPKSDNDPEWLTKQRNIELRIIKGWLVTYYADLKAFQKG</sequence>
<feature type="chain" id="PRO_5022784358" evidence="6">
    <location>
        <begin position="29"/>
        <end position="501"/>
    </location>
</feature>
<dbReference type="SUPFAM" id="SSF53474">
    <property type="entry name" value="alpha/beta-Hydrolases"/>
    <property type="match status" value="1"/>
</dbReference>
<evidence type="ECO:0000256" key="1">
    <source>
        <dbReference type="ARBA" id="ARBA00011079"/>
    </source>
</evidence>
<evidence type="ECO:0000256" key="4">
    <source>
        <dbReference type="ARBA" id="ARBA00022801"/>
    </source>
</evidence>
<dbReference type="Gene3D" id="1.20.120.980">
    <property type="entry name" value="Serine carboxypeptidase S28, SKS domain"/>
    <property type="match status" value="1"/>
</dbReference>
<keyword evidence="7" id="KW-0121">Carboxypeptidase</keyword>
<comment type="similarity">
    <text evidence="1">Belongs to the peptidase S28 family.</text>
</comment>
<dbReference type="Gene3D" id="3.40.50.1820">
    <property type="entry name" value="alpha/beta hydrolase"/>
    <property type="match status" value="1"/>
</dbReference>
<dbReference type="GO" id="GO:0008239">
    <property type="term" value="F:dipeptidyl-peptidase activity"/>
    <property type="evidence" value="ECO:0007669"/>
    <property type="project" value="TreeGrafter"/>
</dbReference>
<dbReference type="PANTHER" id="PTHR11010">
    <property type="entry name" value="PROTEASE S28 PRO-X CARBOXYPEPTIDASE-RELATED"/>
    <property type="match status" value="1"/>
</dbReference>
<dbReference type="InterPro" id="IPR029058">
    <property type="entry name" value="AB_hydrolase_fold"/>
</dbReference>
<dbReference type="InterPro" id="IPR042269">
    <property type="entry name" value="Ser_carbopepase_S28_SKS"/>
</dbReference>
<dbReference type="OrthoDB" id="2130629at2759"/>
<dbReference type="PANTHER" id="PTHR11010:SF96">
    <property type="entry name" value="LYSOSOMAL PRO-X CARBOXYPEPTIDASE-LIKE ISOFORM X1"/>
    <property type="match status" value="1"/>
</dbReference>
<feature type="signal peptide" evidence="6">
    <location>
        <begin position="1"/>
        <end position="28"/>
    </location>
</feature>
<dbReference type="InterPro" id="IPR008758">
    <property type="entry name" value="Peptidase_S28"/>
</dbReference>
<evidence type="ECO:0000256" key="2">
    <source>
        <dbReference type="ARBA" id="ARBA00022670"/>
    </source>
</evidence>
<dbReference type="GO" id="GO:0004180">
    <property type="term" value="F:carboxypeptidase activity"/>
    <property type="evidence" value="ECO:0007669"/>
    <property type="project" value="UniProtKB-KW"/>
</dbReference>
<evidence type="ECO:0000256" key="5">
    <source>
        <dbReference type="ARBA" id="ARBA00023180"/>
    </source>
</evidence>
<reference evidence="7" key="1">
    <citation type="submission" date="2019-08" db="EMBL/GenBank/DDBJ databases">
        <authorList>
            <person name="Liu F."/>
        </authorList>
    </citation>
    <scope>NUCLEOTIDE SEQUENCE [LARGE SCALE GENOMIC DNA]</scope>
    <source>
        <strain evidence="7">PA1801</strain>
        <tissue evidence="7">Leaf</tissue>
    </source>
</reference>
<dbReference type="Pfam" id="PF05577">
    <property type="entry name" value="Peptidase_S28"/>
    <property type="match status" value="2"/>
</dbReference>
<evidence type="ECO:0000313" key="8">
    <source>
        <dbReference type="Proteomes" id="UP000325315"/>
    </source>
</evidence>
<dbReference type="GO" id="GO:0006508">
    <property type="term" value="P:proteolysis"/>
    <property type="evidence" value="ECO:0007669"/>
    <property type="project" value="UniProtKB-KW"/>
</dbReference>
<gene>
    <name evidence="7" type="ORF">EPI10_013194</name>
</gene>